<proteinExistence type="predicted"/>
<reference evidence="1 2" key="1">
    <citation type="submission" date="2018-06" db="EMBL/GenBank/DDBJ databases">
        <authorList>
            <consortium name="Pathogen Informatics"/>
            <person name="Doyle S."/>
        </authorList>
    </citation>
    <scope>NUCLEOTIDE SEQUENCE [LARGE SCALE GENOMIC DNA]</scope>
    <source>
        <strain evidence="1 2">NCTC10738</strain>
    </source>
</reference>
<protein>
    <submittedName>
        <fullName evidence="1">Flp pilus assembly protein TadD, contains TPR repeats</fullName>
    </submittedName>
</protein>
<keyword evidence="2" id="KW-1185">Reference proteome</keyword>
<dbReference type="Gene3D" id="1.25.40.10">
    <property type="entry name" value="Tetratricopeptide repeat domain"/>
    <property type="match status" value="3"/>
</dbReference>
<dbReference type="Proteomes" id="UP000254069">
    <property type="component" value="Unassembled WGS sequence"/>
</dbReference>
<dbReference type="GeneID" id="93809727"/>
<evidence type="ECO:0000313" key="2">
    <source>
        <dbReference type="Proteomes" id="UP000254069"/>
    </source>
</evidence>
<dbReference type="InterPro" id="IPR019734">
    <property type="entry name" value="TPR_rpt"/>
</dbReference>
<dbReference type="InterPro" id="IPR011990">
    <property type="entry name" value="TPR-like_helical_dom_sf"/>
</dbReference>
<name>A0A380BJT6_9GAMM</name>
<dbReference type="PANTHER" id="PTHR12558:SF13">
    <property type="entry name" value="CELL DIVISION CYCLE PROTEIN 27 HOMOLOG"/>
    <property type="match status" value="1"/>
</dbReference>
<evidence type="ECO:0000313" key="1">
    <source>
        <dbReference type="EMBL" id="SUJ02077.1"/>
    </source>
</evidence>
<dbReference type="EMBL" id="UGYO01000002">
    <property type="protein sequence ID" value="SUJ02077.1"/>
    <property type="molecule type" value="Genomic_DNA"/>
</dbReference>
<gene>
    <name evidence="1" type="ORF">NCTC10738_03411</name>
</gene>
<dbReference type="PANTHER" id="PTHR12558">
    <property type="entry name" value="CELL DIVISION CYCLE 16,23,27"/>
    <property type="match status" value="1"/>
</dbReference>
<sequence length="416" mass="46636">MQKVNKLAAAMLLTLTGSAVLMAPIAQAAEKCPIDQRQAKAVGQTAAKKVQRSFEAYQDGNLDEAIAVLLEANARNDFDKAYIARMLGNFYAEKGQMGTSIKYLKQAVEADILGGTDHSATLKLYADLLLQEKKFKEAITYYNKWMDFSCKQDPVVYRRIGIAYTELKDYPNVLKTADKGLSLAEKPDKNLYQLKFQAYFNLKQYKKAVGVLETMVPLFQDDKRLWVQLAQLYLLTEDFDKATVTYDLAYQNGFLETADNITRLSQLLASKGSAYRGAVIFEKHMKQGLIEKNEKNLSMLAGFFHNAKELKKAAAYYGQAAAAGNDGKLYLKQGRLLALDQQFKEAIPVFKQALDAGLQNPGEAQFELALAYLNLKDYKSAYRRAELASKDSKTARSATSYLSYIKEKARIHNVSL</sequence>
<dbReference type="Pfam" id="PF13432">
    <property type="entry name" value="TPR_16"/>
    <property type="match status" value="1"/>
</dbReference>
<dbReference type="SMART" id="SM00028">
    <property type="entry name" value="TPR"/>
    <property type="match status" value="4"/>
</dbReference>
<dbReference type="AlphaFoldDB" id="A0A380BJT6"/>
<dbReference type="RefSeq" id="WP_025011240.1">
    <property type="nucleotide sequence ID" value="NZ_AP024610.1"/>
</dbReference>
<organism evidence="1 2">
    <name type="scientific">Shewanella algae</name>
    <dbReference type="NCBI Taxonomy" id="38313"/>
    <lineage>
        <taxon>Bacteria</taxon>
        <taxon>Pseudomonadati</taxon>
        <taxon>Pseudomonadota</taxon>
        <taxon>Gammaproteobacteria</taxon>
        <taxon>Alteromonadales</taxon>
        <taxon>Shewanellaceae</taxon>
        <taxon>Shewanella</taxon>
    </lineage>
</organism>
<dbReference type="SUPFAM" id="SSF48452">
    <property type="entry name" value="TPR-like"/>
    <property type="match status" value="2"/>
</dbReference>
<dbReference type="Pfam" id="PF13424">
    <property type="entry name" value="TPR_12"/>
    <property type="match status" value="1"/>
</dbReference>
<accession>A0A380BJT6</accession>